<dbReference type="AlphaFoldDB" id="A0A3Q2Z479"/>
<evidence type="ECO:0000256" key="4">
    <source>
        <dbReference type="PROSITE-ProRule" id="PRU00302"/>
    </source>
</evidence>
<feature type="domain" description="Sushi" evidence="6">
    <location>
        <begin position="43"/>
        <end position="108"/>
    </location>
</feature>
<reference evidence="7" key="1">
    <citation type="submission" date="2025-08" db="UniProtKB">
        <authorList>
            <consortium name="Ensembl"/>
        </authorList>
    </citation>
    <scope>IDENTIFICATION</scope>
</reference>
<dbReference type="Ensembl" id="ENSHCOT00000021837.1">
    <property type="protein sequence ID" value="ENSHCOP00000026555.1"/>
    <property type="gene ID" value="ENSHCOG00000017610.1"/>
</dbReference>
<accession>A0A3Q2Z479</accession>
<dbReference type="PRINTS" id="PR00722">
    <property type="entry name" value="CHYMOTRYPSIN"/>
</dbReference>
<dbReference type="CDD" id="cd00033">
    <property type="entry name" value="CCP"/>
    <property type="match status" value="2"/>
</dbReference>
<dbReference type="Gene3D" id="2.10.70.10">
    <property type="entry name" value="Complement Module, domain 1"/>
    <property type="match status" value="2"/>
</dbReference>
<dbReference type="GO" id="GO:0004252">
    <property type="term" value="F:serine-type endopeptidase activity"/>
    <property type="evidence" value="ECO:0007669"/>
    <property type="project" value="InterPro"/>
</dbReference>
<reference evidence="7" key="2">
    <citation type="submission" date="2025-09" db="UniProtKB">
        <authorList>
            <consortium name="Ensembl"/>
        </authorList>
    </citation>
    <scope>IDENTIFICATION</scope>
</reference>
<dbReference type="STRING" id="109280.ENSHCOP00000026555"/>
<keyword evidence="8" id="KW-1185">Reference proteome</keyword>
<evidence type="ECO:0000313" key="7">
    <source>
        <dbReference type="Ensembl" id="ENSHCOP00000026555.1"/>
    </source>
</evidence>
<dbReference type="PROSITE" id="PS50240">
    <property type="entry name" value="TRYPSIN_DOM"/>
    <property type="match status" value="1"/>
</dbReference>
<dbReference type="Pfam" id="PF00084">
    <property type="entry name" value="Sushi"/>
    <property type="match status" value="1"/>
</dbReference>
<evidence type="ECO:0000256" key="2">
    <source>
        <dbReference type="ARBA" id="ARBA00023157"/>
    </source>
</evidence>
<keyword evidence="1 4" id="KW-0768">Sushi</keyword>
<sequence length="426" mass="47803">MKLCGDRSPGVIDTNSSRVTLDYHMDGKGLSRGWSLHFSTRKVQCPHPGRVANGRGPSAVAEFFYGDRIFVRCHHGHKLMMGGQLLESFSTTCQENGQWRDRLPDCKKFRCGEPQTLQNGWMTYLSGAPNEYLSVIQYGCDPAYSLQGHDNVCGQLDTHVPNEDNVTLKGGFPWQAFLAFESLTASATVIGDRWLLTAAHVATEFRGKPDEVKWGIFMTASAASVHVHPDFRYNRYHNLNVDNDIALIKLREPLTFNEIVRPLCLPTVETLHNNGTVGLRGLIWGFVGFPLFFSRKVLNQGLFVYLSMSDPQDQLDINWTVLDDNTCHMFRDKLILRLHGDVPPLPNSMFCARHPKLSDLMCDGVSGTPFTVKYNSAISLALLIDQVEIVVGVLDFPRHSHMTASAASVHVHPDFRYNPYHNLNVS</sequence>
<dbReference type="PANTHER" id="PTHR24255:SF25">
    <property type="entry name" value="COMPLEMENT C1R SUBCOMPONENT"/>
    <property type="match status" value="1"/>
</dbReference>
<dbReference type="Gene3D" id="2.40.10.10">
    <property type="entry name" value="Trypsin-like serine proteases"/>
    <property type="match status" value="1"/>
</dbReference>
<feature type="domain" description="Peptidase S1" evidence="5">
    <location>
        <begin position="151"/>
        <end position="426"/>
    </location>
</feature>
<evidence type="ECO:0000256" key="3">
    <source>
        <dbReference type="ARBA" id="ARBA00023180"/>
    </source>
</evidence>
<protein>
    <submittedName>
        <fullName evidence="7">Uncharacterized protein</fullName>
    </submittedName>
</protein>
<dbReference type="InterPro" id="IPR000436">
    <property type="entry name" value="Sushi_SCR_CCP_dom"/>
</dbReference>
<evidence type="ECO:0000256" key="1">
    <source>
        <dbReference type="ARBA" id="ARBA00022659"/>
    </source>
</evidence>
<proteinExistence type="predicted"/>
<evidence type="ECO:0000259" key="5">
    <source>
        <dbReference type="PROSITE" id="PS50240"/>
    </source>
</evidence>
<dbReference type="InterPro" id="IPR001254">
    <property type="entry name" value="Trypsin_dom"/>
</dbReference>
<dbReference type="SUPFAM" id="SSF50494">
    <property type="entry name" value="Trypsin-like serine proteases"/>
    <property type="match status" value="1"/>
</dbReference>
<keyword evidence="3" id="KW-0325">Glycoprotein</keyword>
<dbReference type="Pfam" id="PF00089">
    <property type="entry name" value="Trypsin"/>
    <property type="match status" value="1"/>
</dbReference>
<dbReference type="GO" id="GO:0031638">
    <property type="term" value="P:zymogen activation"/>
    <property type="evidence" value="ECO:0007669"/>
    <property type="project" value="TreeGrafter"/>
</dbReference>
<dbReference type="GeneTree" id="ENSGT00940000158621"/>
<dbReference type="Proteomes" id="UP000264820">
    <property type="component" value="Unplaced"/>
</dbReference>
<dbReference type="PANTHER" id="PTHR24255">
    <property type="entry name" value="COMPLEMENT COMPONENT 1, S SUBCOMPONENT-RELATED"/>
    <property type="match status" value="1"/>
</dbReference>
<dbReference type="SMART" id="SM00020">
    <property type="entry name" value="Tryp_SPc"/>
    <property type="match status" value="1"/>
</dbReference>
<evidence type="ECO:0000313" key="8">
    <source>
        <dbReference type="Proteomes" id="UP000264820"/>
    </source>
</evidence>
<dbReference type="InterPro" id="IPR043504">
    <property type="entry name" value="Peptidase_S1_PA_chymotrypsin"/>
</dbReference>
<comment type="caution">
    <text evidence="4">Lacks conserved residue(s) required for the propagation of feature annotation.</text>
</comment>
<dbReference type="InterPro" id="IPR001314">
    <property type="entry name" value="Peptidase_S1A"/>
</dbReference>
<dbReference type="PROSITE" id="PS50923">
    <property type="entry name" value="SUSHI"/>
    <property type="match status" value="1"/>
</dbReference>
<dbReference type="GO" id="GO:0072562">
    <property type="term" value="C:blood microparticle"/>
    <property type="evidence" value="ECO:0007669"/>
    <property type="project" value="TreeGrafter"/>
</dbReference>
<dbReference type="SUPFAM" id="SSF57535">
    <property type="entry name" value="Complement control module/SCR domain"/>
    <property type="match status" value="2"/>
</dbReference>
<evidence type="ECO:0000259" key="6">
    <source>
        <dbReference type="PROSITE" id="PS50923"/>
    </source>
</evidence>
<dbReference type="InterPro" id="IPR009003">
    <property type="entry name" value="Peptidase_S1_PA"/>
</dbReference>
<dbReference type="SMART" id="SM00032">
    <property type="entry name" value="CCP"/>
    <property type="match status" value="2"/>
</dbReference>
<keyword evidence="2" id="KW-1015">Disulfide bond</keyword>
<name>A0A3Q2Z479_HIPCM</name>
<dbReference type="InterPro" id="IPR035976">
    <property type="entry name" value="Sushi/SCR/CCP_sf"/>
</dbReference>
<organism evidence="7 8">
    <name type="scientific">Hippocampus comes</name>
    <name type="common">Tiger tail seahorse</name>
    <dbReference type="NCBI Taxonomy" id="109280"/>
    <lineage>
        <taxon>Eukaryota</taxon>
        <taxon>Metazoa</taxon>
        <taxon>Chordata</taxon>
        <taxon>Craniata</taxon>
        <taxon>Vertebrata</taxon>
        <taxon>Euteleostomi</taxon>
        <taxon>Actinopterygii</taxon>
        <taxon>Neopterygii</taxon>
        <taxon>Teleostei</taxon>
        <taxon>Neoteleostei</taxon>
        <taxon>Acanthomorphata</taxon>
        <taxon>Syngnathiaria</taxon>
        <taxon>Syngnathiformes</taxon>
        <taxon>Syngnathoidei</taxon>
        <taxon>Syngnathidae</taxon>
        <taxon>Hippocampus</taxon>
    </lineage>
</organism>